<feature type="compositionally biased region" description="Basic and acidic residues" evidence="1">
    <location>
        <begin position="12"/>
        <end position="26"/>
    </location>
</feature>
<feature type="region of interest" description="Disordered" evidence="1">
    <location>
        <begin position="1"/>
        <end position="49"/>
    </location>
</feature>
<dbReference type="AlphaFoldDB" id="A0A9K3KJI9"/>
<reference evidence="2" key="2">
    <citation type="submission" date="2021-04" db="EMBL/GenBank/DDBJ databases">
        <authorList>
            <person name="Podell S."/>
        </authorList>
    </citation>
    <scope>NUCLEOTIDE SEQUENCE</scope>
    <source>
        <strain evidence="2">Hildebrandi</strain>
    </source>
</reference>
<feature type="compositionally biased region" description="Polar residues" evidence="1">
    <location>
        <begin position="293"/>
        <end position="302"/>
    </location>
</feature>
<gene>
    <name evidence="2" type="ORF">IV203_022424</name>
</gene>
<reference evidence="2" key="1">
    <citation type="journal article" date="2021" name="Sci. Rep.">
        <title>Diploid genomic architecture of Nitzschia inconspicua, an elite biomass production diatom.</title>
        <authorList>
            <person name="Oliver A."/>
            <person name="Podell S."/>
            <person name="Pinowska A."/>
            <person name="Traller J.C."/>
            <person name="Smith S.R."/>
            <person name="McClure R."/>
            <person name="Beliaev A."/>
            <person name="Bohutskyi P."/>
            <person name="Hill E.A."/>
            <person name="Rabines A."/>
            <person name="Zheng H."/>
            <person name="Allen L.Z."/>
            <person name="Kuo A."/>
            <person name="Grigoriev I.V."/>
            <person name="Allen A.E."/>
            <person name="Hazlebeck D."/>
            <person name="Allen E.E."/>
        </authorList>
    </citation>
    <scope>NUCLEOTIDE SEQUENCE</scope>
    <source>
        <strain evidence="2">Hildebrandi</strain>
    </source>
</reference>
<evidence type="ECO:0000313" key="3">
    <source>
        <dbReference type="Proteomes" id="UP000693970"/>
    </source>
</evidence>
<dbReference type="OrthoDB" id="69177at2759"/>
<organism evidence="2 3">
    <name type="scientific">Nitzschia inconspicua</name>
    <dbReference type="NCBI Taxonomy" id="303405"/>
    <lineage>
        <taxon>Eukaryota</taxon>
        <taxon>Sar</taxon>
        <taxon>Stramenopiles</taxon>
        <taxon>Ochrophyta</taxon>
        <taxon>Bacillariophyta</taxon>
        <taxon>Bacillariophyceae</taxon>
        <taxon>Bacillariophycidae</taxon>
        <taxon>Bacillariales</taxon>
        <taxon>Bacillariaceae</taxon>
        <taxon>Nitzschia</taxon>
    </lineage>
</organism>
<protein>
    <submittedName>
        <fullName evidence="2">Uncharacterized protein</fullName>
    </submittedName>
</protein>
<dbReference type="EMBL" id="JAGRRH010000023">
    <property type="protein sequence ID" value="KAG7344416.1"/>
    <property type="molecule type" value="Genomic_DNA"/>
</dbReference>
<evidence type="ECO:0000313" key="2">
    <source>
        <dbReference type="EMBL" id="KAG7344416.1"/>
    </source>
</evidence>
<accession>A0A9K3KJI9</accession>
<evidence type="ECO:0000256" key="1">
    <source>
        <dbReference type="SAM" id="MobiDB-lite"/>
    </source>
</evidence>
<feature type="region of interest" description="Disordered" evidence="1">
    <location>
        <begin position="292"/>
        <end position="311"/>
    </location>
</feature>
<name>A0A9K3KJI9_9STRA</name>
<keyword evidence="3" id="KW-1185">Reference proteome</keyword>
<feature type="compositionally biased region" description="Polar residues" evidence="1">
    <location>
        <begin position="1"/>
        <end position="11"/>
    </location>
</feature>
<proteinExistence type="predicted"/>
<feature type="compositionally biased region" description="Acidic residues" evidence="1">
    <location>
        <begin position="189"/>
        <end position="202"/>
    </location>
</feature>
<dbReference type="Proteomes" id="UP000693970">
    <property type="component" value="Unassembled WGS sequence"/>
</dbReference>
<sequence>MSSNEVGASGTTDREETGTSIEDKAETSSTNPEQHVTEHNDQGPSETDLIIRDGFPALHTPGSKTFQPNLKDDEPIPRHTFWFHENAIQFHPNHLESLRHDCETVFTARDKPSGVAYSAGQTFFLPANKQPRCALEALAMMIFQKHTEHLPPGTFNPNISGANWWTLVMDNDDDDGINGRGGGTTETSKDDEESTEGNDDDEVGLHFDADYELEEQTTNILLHPRVATVTYLSDYGAPTAIFNLKSPSMDDFERKALEKPIDKAWLSHPQVGKHTAFDGRLLHGAPGLYFPSRRNNTTTATTDVEPPVKRQKVDTANRKRYTLLVNVWLNHWVMDAALLDEEVCAQMKTPWEDPNSILKQGDSYTPPFSWNTAVDLSKPSQISSKVKLEPSSVDPAGEDEITLCNHHVTVKYNPLMAECHGASNQSSTVELELARDAIQLEVGDVLEDDGGEEGKS</sequence>
<comment type="caution">
    <text evidence="2">The sequence shown here is derived from an EMBL/GenBank/DDBJ whole genome shotgun (WGS) entry which is preliminary data.</text>
</comment>
<feature type="region of interest" description="Disordered" evidence="1">
    <location>
        <begin position="175"/>
        <end position="203"/>
    </location>
</feature>